<accession>A0A2X0QUE4</accession>
<dbReference type="CDD" id="cd05271">
    <property type="entry name" value="NDUFA9_like_SDR_a"/>
    <property type="match status" value="1"/>
</dbReference>
<dbReference type="AlphaFoldDB" id="A0A2X0QUE4"/>
<dbReference type="PANTHER" id="PTHR12126">
    <property type="entry name" value="NADH-UBIQUINONE OXIDOREDUCTASE 39 KDA SUBUNIT-RELATED"/>
    <property type="match status" value="1"/>
</dbReference>
<dbReference type="Pfam" id="PF01370">
    <property type="entry name" value="Epimerase"/>
    <property type="match status" value="1"/>
</dbReference>
<dbReference type="PANTHER" id="PTHR12126:SF11">
    <property type="entry name" value="NADH DEHYDROGENASE [UBIQUINONE] 1 ALPHA SUBCOMPLEX SUBUNIT 9, MITOCHONDRIAL"/>
    <property type="match status" value="1"/>
</dbReference>
<dbReference type="InterPro" id="IPR036291">
    <property type="entry name" value="NAD(P)-bd_dom_sf"/>
</dbReference>
<evidence type="ECO:0000313" key="2">
    <source>
        <dbReference type="EMBL" id="SPS05410.1"/>
    </source>
</evidence>
<gene>
    <name evidence="2" type="ORF">NITFAB_1000</name>
</gene>
<organism evidence="2">
    <name type="scientific">Candidatus Nitrotoga fabula</name>
    <dbReference type="NCBI Taxonomy" id="2182327"/>
    <lineage>
        <taxon>Bacteria</taxon>
        <taxon>Pseudomonadati</taxon>
        <taxon>Pseudomonadota</taxon>
        <taxon>Betaproteobacteria</taxon>
        <taxon>Nitrosomonadales</taxon>
        <taxon>Gallionellaceae</taxon>
        <taxon>Candidatus Nitrotoga</taxon>
    </lineage>
</organism>
<dbReference type="InterPro" id="IPR051207">
    <property type="entry name" value="ComplexI_NDUFA9_subunit"/>
</dbReference>
<evidence type="ECO:0000259" key="1">
    <source>
        <dbReference type="Pfam" id="PF01370"/>
    </source>
</evidence>
<dbReference type="Gene3D" id="3.40.50.720">
    <property type="entry name" value="NAD(P)-binding Rossmann-like Domain"/>
    <property type="match status" value="1"/>
</dbReference>
<dbReference type="GO" id="GO:0044877">
    <property type="term" value="F:protein-containing complex binding"/>
    <property type="evidence" value="ECO:0007669"/>
    <property type="project" value="TreeGrafter"/>
</dbReference>
<dbReference type="EMBL" id="LS423452">
    <property type="protein sequence ID" value="SPS05410.1"/>
    <property type="molecule type" value="Genomic_DNA"/>
</dbReference>
<feature type="domain" description="NAD-dependent epimerase/dehydratase" evidence="1">
    <location>
        <begin position="69"/>
        <end position="262"/>
    </location>
</feature>
<name>A0A2X0QUE4_9PROT</name>
<reference evidence="2" key="1">
    <citation type="submission" date="2018-05" db="EMBL/GenBank/DDBJ databases">
        <authorList>
            <person name="Lanie J.A."/>
            <person name="Ng W.-L."/>
            <person name="Kazmierczak K.M."/>
            <person name="Andrzejewski T.M."/>
            <person name="Davidsen T.M."/>
            <person name="Wayne K.J."/>
            <person name="Tettelin H."/>
            <person name="Glass J.I."/>
            <person name="Rusch D."/>
            <person name="Podicherti R."/>
            <person name="Tsui H.-C.T."/>
            <person name="Winkler M.E."/>
        </authorList>
    </citation>
    <scope>NUCLEOTIDE SEQUENCE</scope>
    <source>
        <strain evidence="2">KNB</strain>
    </source>
</reference>
<dbReference type="InterPro" id="IPR001509">
    <property type="entry name" value="Epimerase_deHydtase"/>
</dbReference>
<proteinExistence type="predicted"/>
<sequence>MRHLCMSNLQPALSENFLEACIASVLSATARFCCPGDENFLPGYNIVRVYRLFQGISQREGSMKIGKACIIGGSGFVGRYLAHRLSAMGCSVVIPTRRLTRTRQNLVLPGVKMVKADVHDAAELEPIVAGMDAVINLAGILRGDFTAVHVELPRKIVAACRRNGIKRLLHMSALNARRDGPSEYLRSKAAGEQEVMESGLTTTIFRPSVIFGEGDAFLALFARLTRFFPVFPLASPDARFQPIFVGDVVHAFSTSLADPATFGQSYDLCGPKIYTLKQLVQYVVQITGHHSMVIGLNDRLSYLQALMMEHMPGKLITRDNYYSMKIDSVCNCGATEKFQAVFGSPLVELEEAAPQYLARIPSGVI</sequence>
<protein>
    <submittedName>
        <fullName evidence="2">NAD-dependent epimerase/dehydratase</fullName>
    </submittedName>
</protein>
<dbReference type="SUPFAM" id="SSF51735">
    <property type="entry name" value="NAD(P)-binding Rossmann-fold domains"/>
    <property type="match status" value="1"/>
</dbReference>